<dbReference type="Proteomes" id="UP000199614">
    <property type="component" value="Unassembled WGS sequence"/>
</dbReference>
<dbReference type="InterPro" id="IPR005303">
    <property type="entry name" value="MOCOS_middle"/>
</dbReference>
<dbReference type="STRING" id="260086.SAMN05216207_10222"/>
<organism evidence="2 3">
    <name type="scientific">Pseudonocardia ammonioxydans</name>
    <dbReference type="NCBI Taxonomy" id="260086"/>
    <lineage>
        <taxon>Bacteria</taxon>
        <taxon>Bacillati</taxon>
        <taxon>Actinomycetota</taxon>
        <taxon>Actinomycetes</taxon>
        <taxon>Pseudonocardiales</taxon>
        <taxon>Pseudonocardiaceae</taxon>
        <taxon>Pseudonocardia</taxon>
    </lineage>
</organism>
<dbReference type="AlphaFoldDB" id="A0A1I5C3C0"/>
<sequence>MTVVSLHRYPVKSMLGESVERSVVTGRGLLGDRALAVYDVESGTIASAKVPRLWAGLLGFSARFAAEPEPERPLPEVEIRFPDGSMLRSDDPGIDTALSAALERDVRLIAEPPAGSQFEEVWPEIDGLPIDQLAPGNLIEGTTARREDSGEPVSRFDVSAFGAPGTFFDLSTLHVLTESTLDRLRELAPEAGFDARRYRPNVVLGGAAPGFVENDWPGADGTIGGVGVRYSFATMRCVMTTLAQGDLPRDPDTLRTVAKHNRIEIPQVGGVWACAGVYADVTSDGEIAVGDEHSAPAVAA</sequence>
<dbReference type="GO" id="GO:0003824">
    <property type="term" value="F:catalytic activity"/>
    <property type="evidence" value="ECO:0007669"/>
    <property type="project" value="InterPro"/>
</dbReference>
<dbReference type="GO" id="GO:0030151">
    <property type="term" value="F:molybdenum ion binding"/>
    <property type="evidence" value="ECO:0007669"/>
    <property type="project" value="InterPro"/>
</dbReference>
<dbReference type="Pfam" id="PF03473">
    <property type="entry name" value="MOSC"/>
    <property type="match status" value="1"/>
</dbReference>
<dbReference type="Pfam" id="PF03476">
    <property type="entry name" value="MOSC_N"/>
    <property type="match status" value="1"/>
</dbReference>
<dbReference type="GO" id="GO:0030170">
    <property type="term" value="F:pyridoxal phosphate binding"/>
    <property type="evidence" value="ECO:0007669"/>
    <property type="project" value="InterPro"/>
</dbReference>
<proteinExistence type="predicted"/>
<dbReference type="SUPFAM" id="SSF50800">
    <property type="entry name" value="PK beta-barrel domain-like"/>
    <property type="match status" value="1"/>
</dbReference>
<dbReference type="InterPro" id="IPR011037">
    <property type="entry name" value="Pyrv_Knase-like_insert_dom_sf"/>
</dbReference>
<feature type="domain" description="MOSC" evidence="1">
    <location>
        <begin position="128"/>
        <end position="296"/>
    </location>
</feature>
<dbReference type="EMBL" id="FOUY01000022">
    <property type="protein sequence ID" value="SFN81324.1"/>
    <property type="molecule type" value="Genomic_DNA"/>
</dbReference>
<name>A0A1I5C3C0_PSUAM</name>
<dbReference type="RefSeq" id="WP_093347005.1">
    <property type="nucleotide sequence ID" value="NZ_FOUY01000022.1"/>
</dbReference>
<dbReference type="OrthoDB" id="9793178at2"/>
<reference evidence="2 3" key="1">
    <citation type="submission" date="2016-10" db="EMBL/GenBank/DDBJ databases">
        <authorList>
            <person name="de Groot N.N."/>
        </authorList>
    </citation>
    <scope>NUCLEOTIDE SEQUENCE [LARGE SCALE GENOMIC DNA]</scope>
    <source>
        <strain evidence="2 3">CGMCC 4.1877</strain>
    </source>
</reference>
<gene>
    <name evidence="2" type="ORF">SAMN05216207_10222</name>
</gene>
<evidence type="ECO:0000313" key="3">
    <source>
        <dbReference type="Proteomes" id="UP000199614"/>
    </source>
</evidence>
<protein>
    <recommendedName>
        <fullName evidence="1">MOSC domain-containing protein</fullName>
    </recommendedName>
</protein>
<dbReference type="PROSITE" id="PS51340">
    <property type="entry name" value="MOSC"/>
    <property type="match status" value="1"/>
</dbReference>
<dbReference type="InterPro" id="IPR005302">
    <property type="entry name" value="MoCF_Sase_C"/>
</dbReference>
<keyword evidence="3" id="KW-1185">Reference proteome</keyword>
<evidence type="ECO:0000313" key="2">
    <source>
        <dbReference type="EMBL" id="SFN81324.1"/>
    </source>
</evidence>
<evidence type="ECO:0000259" key="1">
    <source>
        <dbReference type="PROSITE" id="PS51340"/>
    </source>
</evidence>
<accession>A0A1I5C3C0</accession>